<dbReference type="InterPro" id="IPR052957">
    <property type="entry name" value="Auxin_embryo_med"/>
</dbReference>
<gene>
    <name evidence="1" type="ORF">SLEP1_g44503</name>
</gene>
<dbReference type="PANTHER" id="PTHR32387">
    <property type="entry name" value="WU:FJ29H11"/>
    <property type="match status" value="1"/>
</dbReference>
<protein>
    <recommendedName>
        <fullName evidence="3">Sacsin</fullName>
    </recommendedName>
</protein>
<dbReference type="PANTHER" id="PTHR32387:SF3">
    <property type="entry name" value="ATP_DNA BINDING PROTEIN"/>
    <property type="match status" value="1"/>
</dbReference>
<evidence type="ECO:0008006" key="3">
    <source>
        <dbReference type="Google" id="ProtNLM"/>
    </source>
</evidence>
<organism evidence="1 2">
    <name type="scientific">Rubroshorea leprosula</name>
    <dbReference type="NCBI Taxonomy" id="152421"/>
    <lineage>
        <taxon>Eukaryota</taxon>
        <taxon>Viridiplantae</taxon>
        <taxon>Streptophyta</taxon>
        <taxon>Embryophyta</taxon>
        <taxon>Tracheophyta</taxon>
        <taxon>Spermatophyta</taxon>
        <taxon>Magnoliopsida</taxon>
        <taxon>eudicotyledons</taxon>
        <taxon>Gunneridae</taxon>
        <taxon>Pentapetalae</taxon>
        <taxon>rosids</taxon>
        <taxon>malvids</taxon>
        <taxon>Malvales</taxon>
        <taxon>Dipterocarpaceae</taxon>
        <taxon>Rubroshorea</taxon>
    </lineage>
</organism>
<accession>A0AAV5LGU0</accession>
<keyword evidence="2" id="KW-1185">Reference proteome</keyword>
<comment type="caution">
    <text evidence="1">The sequence shown here is derived from an EMBL/GenBank/DDBJ whole genome shotgun (WGS) entry which is preliminary data.</text>
</comment>
<reference evidence="1 2" key="1">
    <citation type="journal article" date="2021" name="Commun. Biol.">
        <title>The genome of Shorea leprosula (Dipterocarpaceae) highlights the ecological relevance of drought in aseasonal tropical rainforests.</title>
        <authorList>
            <person name="Ng K.K.S."/>
            <person name="Kobayashi M.J."/>
            <person name="Fawcett J.A."/>
            <person name="Hatakeyama M."/>
            <person name="Paape T."/>
            <person name="Ng C.H."/>
            <person name="Ang C.C."/>
            <person name="Tnah L.H."/>
            <person name="Lee C.T."/>
            <person name="Nishiyama T."/>
            <person name="Sese J."/>
            <person name="O'Brien M.J."/>
            <person name="Copetti D."/>
            <person name="Mohd Noor M.I."/>
            <person name="Ong R.C."/>
            <person name="Putra M."/>
            <person name="Sireger I.Z."/>
            <person name="Indrioko S."/>
            <person name="Kosugi Y."/>
            <person name="Izuno A."/>
            <person name="Isagi Y."/>
            <person name="Lee S.L."/>
            <person name="Shimizu K.K."/>
        </authorList>
    </citation>
    <scope>NUCLEOTIDE SEQUENCE [LARGE SCALE GENOMIC DNA]</scope>
    <source>
        <strain evidence="1">214</strain>
    </source>
</reference>
<dbReference type="EMBL" id="BPVZ01000116">
    <property type="protein sequence ID" value="GKV36362.1"/>
    <property type="molecule type" value="Genomic_DNA"/>
</dbReference>
<evidence type="ECO:0000313" key="2">
    <source>
        <dbReference type="Proteomes" id="UP001054252"/>
    </source>
</evidence>
<sequence>MATPRDHVEKIRKIKFSIGGDPNPLTEDLHQAVRNLSAELYTKDVHFLMELIQPYIFSNGYQIRFNEGPCPHSNLGYIVPEWVDENPTLSDIKEIYGSTSSLPTTIIVLPLKPDKVKAVKKQLSSVHPEVLLFLSKIKRFSVRKDNEDPKLNTVNAIAITSETDFVTRKKIDAESYTLRLAAAENGDKSEKECTYYMWRQKFPVRKENKVERRMEVDQWVITLAFPYQERLHRGAILPGVYAFLPTEMITNFPFIIQADFVLSSSRETILLDNKWNQGILDCVPSAFVSAFISLVKLTEDAPMFNLPLMFGFLPVNSSSYAELNAVRESIRAKLVEEEIVPTESGLDQRLFHKPHEVGRIQPVFWDILKKAREEGVSLHNLSSHGRYILHSSFDKAEYDQILNFLGVSQVNYEWYAKCIEGSNLVLWVSDNVYTELLLFIARNWPDLCGTNIKKIPLLKYVSKDENVSLCSIDESFHRNDQMVLCLSSTYKHAPWMIDCNQEFRCVTNHHFMPKSTHEAFQLCSEKLVIVLPWLQKQAKVVCLDVYDYAWIVNKNLPNDRKLAVTYAHFLCHSLLKKFLSADQVSSLCATGSMPLVDDFGCVRTRCKGVLVPANGSKWVNLVISNLWKQDDYVVLGEDYLLPGNFAGQRTSSEQLINFLKSYASASDIPQISPPNSGIRAVSRPLTKENTFLLLDWVQKLKLRGERLPEKFLKSLRNGNWLKITINGSSSYGPPSQSFFHSSSWGNILQNGSVLVGIPLIDQSFYGDGINKYKEALKTLGVMFESGEACQFIGENFMSLEASSTLSKGKVLSVLNFIRYLRENLLPPEKFIGSIETGTWLRTCHGDMCPAEAVLFDQEWKTASQISDIPFLDDDYYGEEILYFKTELQLLGVVVGFHENYELVVNYLKPKSYLTSLNAQAFLLILKCMKHLKSKEKLIAAVAKIKCLKTNQGFKSPHKCFLSDPEWGGLLQIFNCFPIIDHEYYGSEINSYKDELKELGAIVGFLDAVKAFASTFRQKASKSSITKENVFSFLSFYRKQNRPLRKFHPDLRNCIREERWLRTNLGDFRSPKDCVLYSPEWKTIYPISLIPFIDSRDNYYGKDIYGYKDELQSLGVVVEFKSGVKFVADGLRFPQDPCRITPENALSLLKCVGILLEKGNDPLPEGFLKKVSTKWLKTKSGYLSPDECLLFDNSSGLEQADGPFIDEEFYGPDIRSYTKELNAIGVIVDVEKGCELIGCHLSFHSEFSTITRIYNFLHEKGWKPNSEATRKIWIPDGSDNGHWVDPDDCVLHSGDGLFGLQLNVLEKYYKNEVPLQFFYRAFKVRANLSLDDYCRIWNTWETSRAQLSNDECNAFWGYVMRQQSSRTERILAERLVKLPVDSGSDGVLLLDKRDVFIADDLQLKDVFVSHSPHPLFVWYPQPSLPSLSQTKLLELYKKIGVRTLSESVQKEESSSKHGLELKQVNPSDVLIVRGLIRLLLGFLACCLTMEVEKRHKAVQCLLNLTVFETSEPATLSYSLSLSSDKMLNVRVSQMIHWDRESSKLYTVKIDRTASQKILLEYASCFSEKVAKGVLWDKEDHINSLSELIKSAFLLRFDEEAVSFLLKSKNLQIFKEDEEFLAAAFPCE</sequence>
<proteinExistence type="predicted"/>
<name>A0AAV5LGU0_9ROSI</name>
<dbReference type="Proteomes" id="UP001054252">
    <property type="component" value="Unassembled WGS sequence"/>
</dbReference>
<evidence type="ECO:0000313" key="1">
    <source>
        <dbReference type="EMBL" id="GKV36362.1"/>
    </source>
</evidence>